<dbReference type="PANTHER" id="PTHR43477:SF1">
    <property type="entry name" value="DIHYDROANTICAPSIN 7-DEHYDROGENASE"/>
    <property type="match status" value="1"/>
</dbReference>
<dbReference type="EC" id="1.1.1.206" evidence="3"/>
<dbReference type="Pfam" id="PF13561">
    <property type="entry name" value="adh_short_C2"/>
    <property type="match status" value="1"/>
</dbReference>
<evidence type="ECO:0000256" key="1">
    <source>
        <dbReference type="ARBA" id="ARBA00006484"/>
    </source>
</evidence>
<name>A0ABU1MKT4_9SPHN</name>
<dbReference type="SUPFAM" id="SSF51735">
    <property type="entry name" value="NAD(P)-binding Rossmann-fold domains"/>
    <property type="match status" value="1"/>
</dbReference>
<dbReference type="PANTHER" id="PTHR43477">
    <property type="entry name" value="DIHYDROANTICAPSIN 7-DEHYDROGENASE"/>
    <property type="match status" value="1"/>
</dbReference>
<dbReference type="GO" id="GO:0050356">
    <property type="term" value="F:tropine dehydrogenase activity"/>
    <property type="evidence" value="ECO:0007669"/>
    <property type="project" value="UniProtKB-EC"/>
</dbReference>
<dbReference type="Gene3D" id="3.40.50.720">
    <property type="entry name" value="NAD(P)-binding Rossmann-like Domain"/>
    <property type="match status" value="1"/>
</dbReference>
<dbReference type="InterPro" id="IPR051122">
    <property type="entry name" value="SDR_DHRS6-like"/>
</dbReference>
<evidence type="ECO:0000313" key="3">
    <source>
        <dbReference type="EMBL" id="MDR6510950.1"/>
    </source>
</evidence>
<accession>A0ABU1MKT4</accession>
<dbReference type="InterPro" id="IPR020904">
    <property type="entry name" value="Sc_DH/Rdtase_CS"/>
</dbReference>
<dbReference type="CDD" id="cd05233">
    <property type="entry name" value="SDR_c"/>
    <property type="match status" value="1"/>
</dbReference>
<evidence type="ECO:0000313" key="4">
    <source>
        <dbReference type="Proteomes" id="UP001184150"/>
    </source>
</evidence>
<dbReference type="EMBL" id="JAVDRD010000004">
    <property type="protein sequence ID" value="MDR6510950.1"/>
    <property type="molecule type" value="Genomic_DNA"/>
</dbReference>
<protein>
    <submittedName>
        <fullName evidence="3">Tropinone reductase 1</fullName>
        <ecNumber evidence="3">1.1.1.206</ecNumber>
    </submittedName>
</protein>
<comment type="similarity">
    <text evidence="1">Belongs to the short-chain dehydrogenases/reductases (SDR) family.</text>
</comment>
<organism evidence="3 4">
    <name type="scientific">Novosphingobium capsulatum</name>
    <dbReference type="NCBI Taxonomy" id="13688"/>
    <lineage>
        <taxon>Bacteria</taxon>
        <taxon>Pseudomonadati</taxon>
        <taxon>Pseudomonadota</taxon>
        <taxon>Alphaproteobacteria</taxon>
        <taxon>Sphingomonadales</taxon>
        <taxon>Sphingomonadaceae</taxon>
        <taxon>Novosphingobium</taxon>
    </lineage>
</organism>
<dbReference type="RefSeq" id="WP_309804959.1">
    <property type="nucleotide sequence ID" value="NZ_JAVDRD010000004.1"/>
</dbReference>
<dbReference type="InterPro" id="IPR036291">
    <property type="entry name" value="NAD(P)-bd_dom_sf"/>
</dbReference>
<dbReference type="PROSITE" id="PS00061">
    <property type="entry name" value="ADH_SHORT"/>
    <property type="match status" value="1"/>
</dbReference>
<gene>
    <name evidence="3" type="ORF">J2792_001822</name>
</gene>
<evidence type="ECO:0000256" key="2">
    <source>
        <dbReference type="ARBA" id="ARBA00023002"/>
    </source>
</evidence>
<keyword evidence="2 3" id="KW-0560">Oxidoreductase</keyword>
<reference evidence="3 4" key="1">
    <citation type="submission" date="2023-07" db="EMBL/GenBank/DDBJ databases">
        <title>Sorghum-associated microbial communities from plants grown in Nebraska, USA.</title>
        <authorList>
            <person name="Schachtman D."/>
        </authorList>
    </citation>
    <scope>NUCLEOTIDE SEQUENCE [LARGE SCALE GENOMIC DNA]</scope>
    <source>
        <strain evidence="3 4">DS1027</strain>
    </source>
</reference>
<dbReference type="InterPro" id="IPR002347">
    <property type="entry name" value="SDR_fam"/>
</dbReference>
<sequence>MSAPGAARVALVTGAAGGLGSAIVERFSADGYTVERADQIRPGGAEDMRAHVCDVRDPRAWEGLAATLAARHGQIDAVVHAAGWYRPNLPFAELSPDLWHDHLAANLHSAYLACRFLFPLLSRQGSVVLFSSTLASRPTPLSLAYSVAKAGVETLVRGLAAQAGAKGLRINAIAPGPVDTPMLRGNALGAEGAAALMARLEARVPAGRLVTREEVAALAAYLCSPAAAMVNGAVIPLDGGQGI</sequence>
<keyword evidence="4" id="KW-1185">Reference proteome</keyword>
<dbReference type="Proteomes" id="UP001184150">
    <property type="component" value="Unassembled WGS sequence"/>
</dbReference>
<comment type="caution">
    <text evidence="3">The sequence shown here is derived from an EMBL/GenBank/DDBJ whole genome shotgun (WGS) entry which is preliminary data.</text>
</comment>
<proteinExistence type="inferred from homology"/>
<dbReference type="PRINTS" id="PR00081">
    <property type="entry name" value="GDHRDH"/>
</dbReference>